<dbReference type="GO" id="GO:0006412">
    <property type="term" value="P:translation"/>
    <property type="evidence" value="ECO:0007669"/>
    <property type="project" value="UniProtKB-UniRule"/>
</dbReference>
<evidence type="ECO:0000313" key="7">
    <source>
        <dbReference type="Proteomes" id="UP000010802"/>
    </source>
</evidence>
<dbReference type="PATRIC" id="fig|1209989.3.peg.234"/>
<name>F4LSU3_TEPAE</name>
<gene>
    <name evidence="5 6" type="primary">rpmC</name>
    <name evidence="6" type="ordered locus">TEPIRE1_0211</name>
</gene>
<dbReference type="PANTHER" id="PTHR10916:SF0">
    <property type="entry name" value="LARGE RIBOSOMAL SUBUNIT PROTEIN UL29C"/>
    <property type="match status" value="1"/>
</dbReference>
<evidence type="ECO:0000256" key="5">
    <source>
        <dbReference type="HAMAP-Rule" id="MF_00374"/>
    </source>
</evidence>
<dbReference type="eggNOG" id="COG0255">
    <property type="taxonomic scope" value="Bacteria"/>
</dbReference>
<dbReference type="CDD" id="cd00427">
    <property type="entry name" value="Ribosomal_L29_HIP"/>
    <property type="match status" value="1"/>
</dbReference>
<dbReference type="Gene3D" id="1.10.287.310">
    <property type="match status" value="1"/>
</dbReference>
<dbReference type="HOGENOM" id="CLU_158491_5_2_9"/>
<dbReference type="SUPFAM" id="SSF46561">
    <property type="entry name" value="Ribosomal protein L29 (L29p)"/>
    <property type="match status" value="1"/>
</dbReference>
<dbReference type="GO" id="GO:0022625">
    <property type="term" value="C:cytosolic large ribosomal subunit"/>
    <property type="evidence" value="ECO:0007669"/>
    <property type="project" value="TreeGrafter"/>
</dbReference>
<evidence type="ECO:0000256" key="2">
    <source>
        <dbReference type="ARBA" id="ARBA00022980"/>
    </source>
</evidence>
<dbReference type="FunFam" id="1.10.287.310:FF:000001">
    <property type="entry name" value="50S ribosomal protein L29"/>
    <property type="match status" value="1"/>
</dbReference>
<sequence length="71" mass="8394">MKLKQIRDLTDQELLQKEKDLKGELFNLRFQAATGQLDNPMRIREVRKTIARIKTVLTERQNEKLKLGSQK</sequence>
<dbReference type="Proteomes" id="UP000010802">
    <property type="component" value="Chromosome"/>
</dbReference>
<dbReference type="InterPro" id="IPR036049">
    <property type="entry name" value="Ribosomal_uL29_sf"/>
</dbReference>
<dbReference type="EMBL" id="HF563609">
    <property type="protein sequence ID" value="CCP24900.1"/>
    <property type="molecule type" value="Genomic_DNA"/>
</dbReference>
<comment type="similarity">
    <text evidence="1 5">Belongs to the universal ribosomal protein uL29 family.</text>
</comment>
<reference evidence="7" key="1">
    <citation type="journal article" date="2013" name="Genome Announc.">
        <title>First genome sequence of a syntrophic acetate-oxidizing bacterium, Tepidanaerobacter acetatoxydans strain Re1.</title>
        <authorList>
            <person name="Manzoor S."/>
            <person name="Bongcam-Rudloff E."/>
            <person name="Schnurer A."/>
            <person name="Muller B."/>
        </authorList>
    </citation>
    <scope>NUCLEOTIDE SEQUENCE [LARGE SCALE GENOMIC DNA]</scope>
    <source>
        <strain evidence="7">Re1</strain>
    </source>
</reference>
<keyword evidence="2 5" id="KW-0689">Ribosomal protein</keyword>
<evidence type="ECO:0000256" key="4">
    <source>
        <dbReference type="ARBA" id="ARBA00035204"/>
    </source>
</evidence>
<protein>
    <recommendedName>
        <fullName evidence="4 5">Large ribosomal subunit protein uL29</fullName>
    </recommendedName>
</protein>
<accession>L0RVK5</accession>
<dbReference type="KEGG" id="tae:TepiRe1_0211"/>
<organism evidence="6 7">
    <name type="scientific">Tepidanaerobacter acetatoxydans (strain DSM 21804 / JCM 16047 / Re1)</name>
    <dbReference type="NCBI Taxonomy" id="1209989"/>
    <lineage>
        <taxon>Bacteria</taxon>
        <taxon>Bacillati</taxon>
        <taxon>Bacillota</taxon>
        <taxon>Clostridia</taxon>
        <taxon>Thermosediminibacterales</taxon>
        <taxon>Tepidanaerobacteraceae</taxon>
        <taxon>Tepidanaerobacter</taxon>
    </lineage>
</organism>
<dbReference type="InterPro" id="IPR050063">
    <property type="entry name" value="Ribosomal_protein_uL29"/>
</dbReference>
<dbReference type="InterPro" id="IPR001854">
    <property type="entry name" value="Ribosomal_uL29"/>
</dbReference>
<evidence type="ECO:0000313" key="6">
    <source>
        <dbReference type="EMBL" id="CCP24900.1"/>
    </source>
</evidence>
<dbReference type="Pfam" id="PF00831">
    <property type="entry name" value="Ribosomal_L29"/>
    <property type="match status" value="1"/>
</dbReference>
<evidence type="ECO:0000256" key="1">
    <source>
        <dbReference type="ARBA" id="ARBA00009254"/>
    </source>
</evidence>
<dbReference type="KEGG" id="tep:TepRe1_0197"/>
<dbReference type="PROSITE" id="PS00579">
    <property type="entry name" value="RIBOSOMAL_L29"/>
    <property type="match status" value="1"/>
</dbReference>
<keyword evidence="7" id="KW-1185">Reference proteome</keyword>
<keyword evidence="3 5" id="KW-0687">Ribonucleoprotein</keyword>
<evidence type="ECO:0000256" key="3">
    <source>
        <dbReference type="ARBA" id="ARBA00023274"/>
    </source>
</evidence>
<dbReference type="NCBIfam" id="TIGR00012">
    <property type="entry name" value="L29"/>
    <property type="match status" value="1"/>
</dbReference>
<dbReference type="STRING" id="1209989.TepRe1_0197"/>
<dbReference type="AlphaFoldDB" id="F4LSU3"/>
<dbReference type="OrthoDB" id="9815192at2"/>
<dbReference type="RefSeq" id="WP_013777330.1">
    <property type="nucleotide sequence ID" value="NC_015519.1"/>
</dbReference>
<accession>F4LSU3</accession>
<dbReference type="HAMAP" id="MF_00374">
    <property type="entry name" value="Ribosomal_uL29"/>
    <property type="match status" value="1"/>
</dbReference>
<dbReference type="InterPro" id="IPR018254">
    <property type="entry name" value="Ribosomal_uL29_CS"/>
</dbReference>
<proteinExistence type="inferred from homology"/>
<dbReference type="PANTHER" id="PTHR10916">
    <property type="entry name" value="60S RIBOSOMAL PROTEIN L35/50S RIBOSOMAL PROTEIN L29"/>
    <property type="match status" value="1"/>
</dbReference>
<dbReference type="GO" id="GO:0003735">
    <property type="term" value="F:structural constituent of ribosome"/>
    <property type="evidence" value="ECO:0007669"/>
    <property type="project" value="InterPro"/>
</dbReference>